<evidence type="ECO:0000313" key="2">
    <source>
        <dbReference type="EMBL" id="TKC05599.1"/>
    </source>
</evidence>
<dbReference type="EMBL" id="SWBR01000005">
    <property type="protein sequence ID" value="TKC05599.1"/>
    <property type="molecule type" value="Genomic_DNA"/>
</dbReference>
<keyword evidence="1" id="KW-0472">Membrane</keyword>
<keyword evidence="1" id="KW-1133">Transmembrane helix</keyword>
<gene>
    <name evidence="2" type="ORF">FA048_17930</name>
</gene>
<evidence type="ECO:0000313" key="3">
    <source>
        <dbReference type="Proteomes" id="UP000309488"/>
    </source>
</evidence>
<feature type="transmembrane region" description="Helical" evidence="1">
    <location>
        <begin position="6"/>
        <end position="28"/>
    </location>
</feature>
<comment type="caution">
    <text evidence="2">The sequence shown here is derived from an EMBL/GenBank/DDBJ whole genome shotgun (WGS) entry which is preliminary data.</text>
</comment>
<keyword evidence="1" id="KW-0812">Transmembrane</keyword>
<evidence type="ECO:0000256" key="1">
    <source>
        <dbReference type="SAM" id="Phobius"/>
    </source>
</evidence>
<dbReference type="Proteomes" id="UP000309488">
    <property type="component" value="Unassembled WGS sequence"/>
</dbReference>
<dbReference type="RefSeq" id="WP_136843694.1">
    <property type="nucleotide sequence ID" value="NZ_SWBR01000005.1"/>
</dbReference>
<keyword evidence="3" id="KW-1185">Reference proteome</keyword>
<proteinExistence type="predicted"/>
<feature type="transmembrane region" description="Helical" evidence="1">
    <location>
        <begin position="40"/>
        <end position="64"/>
    </location>
</feature>
<reference evidence="2 3" key="1">
    <citation type="submission" date="2019-04" db="EMBL/GenBank/DDBJ databases">
        <title>Pedobacter sp. RP-3-22 sp. nov., isolated from Arctic soil.</title>
        <authorList>
            <person name="Dahal R.H."/>
            <person name="Kim D.-U."/>
        </authorList>
    </citation>
    <scope>NUCLEOTIDE SEQUENCE [LARGE SCALE GENOMIC DNA]</scope>
    <source>
        <strain evidence="2 3">RP-3-22</strain>
    </source>
</reference>
<dbReference type="AlphaFoldDB" id="A0A4U1CG30"/>
<dbReference type="OrthoDB" id="772915at2"/>
<accession>A0A4U1CG30</accession>
<sequence length="68" mass="7054">MEGIIVLSIAYWLAAGVVFLIGLIQLIIKSSKNEPLKPALKLLIISVIMLVIGVGACAVILGGLGGMH</sequence>
<name>A0A4U1CG30_9SPHI</name>
<organism evidence="2 3">
    <name type="scientific">Pedobacter polaris</name>
    <dbReference type="NCBI Taxonomy" id="2571273"/>
    <lineage>
        <taxon>Bacteria</taxon>
        <taxon>Pseudomonadati</taxon>
        <taxon>Bacteroidota</taxon>
        <taxon>Sphingobacteriia</taxon>
        <taxon>Sphingobacteriales</taxon>
        <taxon>Sphingobacteriaceae</taxon>
        <taxon>Pedobacter</taxon>
    </lineage>
</organism>
<protein>
    <submittedName>
        <fullName evidence="2">Uncharacterized protein</fullName>
    </submittedName>
</protein>